<dbReference type="PANTHER" id="PTHR31616:SF10">
    <property type="entry name" value="TREHALASE"/>
    <property type="match status" value="1"/>
</dbReference>
<dbReference type="AlphaFoldDB" id="A0A562E414"/>
<sequence>MRTPWSGADVAPHVLREYALVADGERGALVGPRGDFAWMCAPSWHSDPVFSTLLGGDGTYAVAPDTTRFVWGGYYEDGTLIWRSRWVATGIVECREALAMPADPHTAVILRRILAPEDDTRLRVMLRTGAGCHHTTHPTLRDGRWELTAGRMYLRWSGAAEACPTETGLDMHLHLPAGRSHDLILEISDRPFHSDPAPADELWHRTEQAWASAVRPIDGTLADRDARHATAVLTGLTSRGGGMVAAATTSLPERAAQGRNYDYRYCWIRDQCYAGHAASAYGPHPLLDAAVRFVGDRLLADGPDLKPAYTVGGGDVPSQSALPLPGYPGGSVVVGNRVNHQFQLDTFGEALLLFAAAARDDRLDSRVDGAPRVLRVGWATVLGAVETAAAAVELRWRDPDAGIWELDRRHWTHSKLTCIAGLRAAATVAPRAQRDRWNDLADTLTRAVLADSTHPSGRWQRAPDDDRIDAALLLPVIRGALPATDRLSRRTLDTVRTELGSDGYIYRFRHDDRPLADAEGAFLLCGFFMALADHQQGNTVEAVRWFERNRAACGTPALFTEEFDVVERQLRGNLPQAFVHALLLEAARRLAHPWNFEG</sequence>
<dbReference type="PANTHER" id="PTHR31616">
    <property type="entry name" value="TREHALASE"/>
    <property type="match status" value="1"/>
</dbReference>
<dbReference type="InterPro" id="IPR012341">
    <property type="entry name" value="6hp_glycosidase-like_sf"/>
</dbReference>
<dbReference type="GO" id="GO:0015927">
    <property type="term" value="F:trehalase activity"/>
    <property type="evidence" value="ECO:0007669"/>
    <property type="project" value="TreeGrafter"/>
</dbReference>
<proteinExistence type="predicted"/>
<gene>
    <name evidence="3" type="ORF">L618_002000000590</name>
</gene>
<name>A0A562E414_RHORH</name>
<dbReference type="Pfam" id="PF19291">
    <property type="entry name" value="TREH_N"/>
    <property type="match status" value="1"/>
</dbReference>
<dbReference type="InterPro" id="IPR011613">
    <property type="entry name" value="GH15-like"/>
</dbReference>
<protein>
    <submittedName>
        <fullName evidence="3">GH15 family glucan-1,4-alpha-glucosidase</fullName>
    </submittedName>
</protein>
<feature type="domain" description="GH15-like" evidence="1">
    <location>
        <begin position="241"/>
        <end position="587"/>
    </location>
</feature>
<dbReference type="GO" id="GO:0005993">
    <property type="term" value="P:trehalose catabolic process"/>
    <property type="evidence" value="ECO:0007669"/>
    <property type="project" value="TreeGrafter"/>
</dbReference>
<dbReference type="EMBL" id="VLJT01000018">
    <property type="protein sequence ID" value="TWH16775.1"/>
    <property type="molecule type" value="Genomic_DNA"/>
</dbReference>
<dbReference type="Pfam" id="PF00723">
    <property type="entry name" value="Glyco_hydro_15"/>
    <property type="match status" value="1"/>
</dbReference>
<dbReference type="InterPro" id="IPR045582">
    <property type="entry name" value="Trehalase-like_N"/>
</dbReference>
<evidence type="ECO:0000259" key="1">
    <source>
        <dbReference type="Pfam" id="PF00723"/>
    </source>
</evidence>
<dbReference type="Proteomes" id="UP000317573">
    <property type="component" value="Unassembled WGS sequence"/>
</dbReference>
<dbReference type="RefSeq" id="WP_186455163.1">
    <property type="nucleotide sequence ID" value="NZ_VLJT01000018.1"/>
</dbReference>
<dbReference type="SUPFAM" id="SSF48208">
    <property type="entry name" value="Six-hairpin glycosidases"/>
    <property type="match status" value="1"/>
</dbReference>
<organism evidence="3 4">
    <name type="scientific">Rhodococcus rhodochrous J45</name>
    <dbReference type="NCBI Taxonomy" id="935266"/>
    <lineage>
        <taxon>Bacteria</taxon>
        <taxon>Bacillati</taxon>
        <taxon>Actinomycetota</taxon>
        <taxon>Actinomycetes</taxon>
        <taxon>Mycobacteriales</taxon>
        <taxon>Nocardiaceae</taxon>
        <taxon>Rhodococcus</taxon>
    </lineage>
</organism>
<reference evidence="3 4" key="1">
    <citation type="submission" date="2019-07" db="EMBL/GenBank/DDBJ databases">
        <title>Genome sequencing of lignin-degrading bacterial isolates.</title>
        <authorList>
            <person name="Gladden J."/>
        </authorList>
    </citation>
    <scope>NUCLEOTIDE SEQUENCE [LARGE SCALE GENOMIC DNA]</scope>
    <source>
        <strain evidence="3 4">J45</strain>
    </source>
</reference>
<dbReference type="InterPro" id="IPR008928">
    <property type="entry name" value="6-hairpin_glycosidase_sf"/>
</dbReference>
<accession>A0A562E414</accession>
<evidence type="ECO:0000313" key="4">
    <source>
        <dbReference type="Proteomes" id="UP000317573"/>
    </source>
</evidence>
<comment type="caution">
    <text evidence="3">The sequence shown here is derived from an EMBL/GenBank/DDBJ whole genome shotgun (WGS) entry which is preliminary data.</text>
</comment>
<evidence type="ECO:0000313" key="3">
    <source>
        <dbReference type="EMBL" id="TWH16775.1"/>
    </source>
</evidence>
<evidence type="ECO:0000259" key="2">
    <source>
        <dbReference type="Pfam" id="PF19291"/>
    </source>
</evidence>
<dbReference type="Gene3D" id="1.50.10.10">
    <property type="match status" value="1"/>
</dbReference>
<feature type="domain" description="Trehalase-like N-terminal" evidence="2">
    <location>
        <begin position="5"/>
        <end position="113"/>
    </location>
</feature>